<protein>
    <submittedName>
        <fullName evidence="1">Uncharacterized protein</fullName>
    </submittedName>
</protein>
<sequence>MAEGDFGRFGMCAVSKMRRALNMGGAISVMVELAGELRRRRRSRMWGLDRVNVRLPLILHVPLIPQLPPHHHHHHHPSGTVIPKSMTIALSAKHSESLITSSSPAPRLLESSLSSPPPLTSNSSATHTHRLVVAFAVLCDKTAGAYCRDISRCSPASLDFPSLRSYNLDMAPQTSTSLVETPIMVFIVHPTSPSVRQPAPR</sequence>
<keyword evidence="2" id="KW-1185">Reference proteome</keyword>
<reference evidence="1 2" key="1">
    <citation type="submission" date="2019-04" db="EMBL/GenBank/DDBJ databases">
        <title>Comparative genomics and transcriptomics to analyze fruiting body development in filamentous ascomycetes.</title>
        <authorList>
            <consortium name="DOE Joint Genome Institute"/>
            <person name="Lutkenhaus R."/>
            <person name="Traeger S."/>
            <person name="Breuer J."/>
            <person name="Kuo A."/>
            <person name="Lipzen A."/>
            <person name="Pangilinan J."/>
            <person name="Dilworth D."/>
            <person name="Sandor L."/>
            <person name="Poggeler S."/>
            <person name="Barry K."/>
            <person name="Grigoriev I.V."/>
            <person name="Nowrousian M."/>
        </authorList>
    </citation>
    <scope>NUCLEOTIDE SEQUENCE [LARGE SCALE GENOMIC DNA]</scope>
    <source>
        <strain evidence="1 2">CBS 389.68</strain>
    </source>
</reference>
<dbReference type="EMBL" id="ML220160">
    <property type="protein sequence ID" value="TGZ77032.1"/>
    <property type="molecule type" value="Genomic_DNA"/>
</dbReference>
<gene>
    <name evidence="1" type="ORF">EX30DRAFT_211710</name>
</gene>
<organism evidence="1 2">
    <name type="scientific">Ascodesmis nigricans</name>
    <dbReference type="NCBI Taxonomy" id="341454"/>
    <lineage>
        <taxon>Eukaryota</taxon>
        <taxon>Fungi</taxon>
        <taxon>Dikarya</taxon>
        <taxon>Ascomycota</taxon>
        <taxon>Pezizomycotina</taxon>
        <taxon>Pezizomycetes</taxon>
        <taxon>Pezizales</taxon>
        <taxon>Ascodesmidaceae</taxon>
        <taxon>Ascodesmis</taxon>
    </lineage>
</organism>
<dbReference type="AlphaFoldDB" id="A0A4S2MJJ7"/>
<evidence type="ECO:0000313" key="2">
    <source>
        <dbReference type="Proteomes" id="UP000298138"/>
    </source>
</evidence>
<accession>A0A4S2MJJ7</accession>
<dbReference type="InParanoid" id="A0A4S2MJJ7"/>
<proteinExistence type="predicted"/>
<dbReference type="Proteomes" id="UP000298138">
    <property type="component" value="Unassembled WGS sequence"/>
</dbReference>
<name>A0A4S2MJJ7_9PEZI</name>
<evidence type="ECO:0000313" key="1">
    <source>
        <dbReference type="EMBL" id="TGZ77032.1"/>
    </source>
</evidence>